<dbReference type="SUPFAM" id="SSF50129">
    <property type="entry name" value="GroES-like"/>
    <property type="match status" value="1"/>
</dbReference>
<dbReference type="SUPFAM" id="SSF51735">
    <property type="entry name" value="NAD(P)-binding Rossmann-fold domains"/>
    <property type="match status" value="1"/>
</dbReference>
<evidence type="ECO:0000259" key="3">
    <source>
        <dbReference type="Pfam" id="PF16884"/>
    </source>
</evidence>
<dbReference type="PANTHER" id="PTHR43205">
    <property type="entry name" value="PROSTAGLANDIN REDUCTASE"/>
    <property type="match status" value="1"/>
</dbReference>
<dbReference type="EMBL" id="NHYE01005624">
    <property type="protein sequence ID" value="PPQ66692.1"/>
    <property type="molecule type" value="Genomic_DNA"/>
</dbReference>
<dbReference type="GO" id="GO:0016628">
    <property type="term" value="F:oxidoreductase activity, acting on the CH-CH group of donors, NAD or NADP as acceptor"/>
    <property type="evidence" value="ECO:0007669"/>
    <property type="project" value="InterPro"/>
</dbReference>
<evidence type="ECO:0008006" key="6">
    <source>
        <dbReference type="Google" id="ProtNLM"/>
    </source>
</evidence>
<sequence length="362" mass="39296">MSPVVNGRVLFNSVPEGFPEPGKTTVYDTTETIDPDTVSLDGGVLIKTLELSIDPYMRGRMRPASVKSYVAAFEIGKPIQGHGVGVVIRSENPKFKEGDHVDSNSFEHKNLIVTKDVTGYEVINNPHNLPWSTFIGVLGMPGKTAFMAWKEISQAQKVPPHPVERTELSNFSEPKGETVFVTTGAGPVGSLVIQLAKRDGLKVIASAGSEDKVQFMKEIGADVVFNYKTTKTTDVLAKEGPIDIYWDNVGGETLDAALEAANTGARFIECGMISTYNSGFSAPVHKLFLVITKSISISGFVVGRLMPKWNEEFYKTLPPLVASGEIKHREDIYNGLETVGDVILAVQKGTNKAKAIIHVADD</sequence>
<proteinExistence type="predicted"/>
<dbReference type="PANTHER" id="PTHR43205:SF7">
    <property type="entry name" value="PROSTAGLANDIN REDUCTASE 1"/>
    <property type="match status" value="1"/>
</dbReference>
<dbReference type="InParanoid" id="A0A409VK94"/>
<dbReference type="CDD" id="cd05288">
    <property type="entry name" value="PGDH"/>
    <property type="match status" value="1"/>
</dbReference>
<evidence type="ECO:0000256" key="1">
    <source>
        <dbReference type="ARBA" id="ARBA00023002"/>
    </source>
</evidence>
<evidence type="ECO:0000313" key="4">
    <source>
        <dbReference type="EMBL" id="PPQ66692.1"/>
    </source>
</evidence>
<dbReference type="Pfam" id="PF16884">
    <property type="entry name" value="ADH_N_2"/>
    <property type="match status" value="1"/>
</dbReference>
<evidence type="ECO:0000259" key="2">
    <source>
        <dbReference type="Pfam" id="PF00107"/>
    </source>
</evidence>
<gene>
    <name evidence="4" type="ORF">CVT26_009552</name>
</gene>
<dbReference type="InterPro" id="IPR013149">
    <property type="entry name" value="ADH-like_C"/>
</dbReference>
<keyword evidence="1" id="KW-0560">Oxidoreductase</keyword>
<dbReference type="InterPro" id="IPR041694">
    <property type="entry name" value="ADH_N_2"/>
</dbReference>
<accession>A0A409VK94</accession>
<dbReference type="Gene3D" id="3.40.50.720">
    <property type="entry name" value="NAD(P)-binding Rossmann-like Domain"/>
    <property type="match status" value="1"/>
</dbReference>
<organism evidence="4 5">
    <name type="scientific">Gymnopilus dilepis</name>
    <dbReference type="NCBI Taxonomy" id="231916"/>
    <lineage>
        <taxon>Eukaryota</taxon>
        <taxon>Fungi</taxon>
        <taxon>Dikarya</taxon>
        <taxon>Basidiomycota</taxon>
        <taxon>Agaricomycotina</taxon>
        <taxon>Agaricomycetes</taxon>
        <taxon>Agaricomycetidae</taxon>
        <taxon>Agaricales</taxon>
        <taxon>Agaricineae</taxon>
        <taxon>Hymenogastraceae</taxon>
        <taxon>Gymnopilus</taxon>
    </lineage>
</organism>
<dbReference type="InterPro" id="IPR036291">
    <property type="entry name" value="NAD(P)-bd_dom_sf"/>
</dbReference>
<reference evidence="4 5" key="1">
    <citation type="journal article" date="2018" name="Evol. Lett.">
        <title>Horizontal gene cluster transfer increased hallucinogenic mushroom diversity.</title>
        <authorList>
            <person name="Reynolds H.T."/>
            <person name="Vijayakumar V."/>
            <person name="Gluck-Thaler E."/>
            <person name="Korotkin H.B."/>
            <person name="Matheny P.B."/>
            <person name="Slot J.C."/>
        </authorList>
    </citation>
    <scope>NUCLEOTIDE SEQUENCE [LARGE SCALE GENOMIC DNA]</scope>
    <source>
        <strain evidence="4 5">SRW20</strain>
    </source>
</reference>
<dbReference type="AlphaFoldDB" id="A0A409VK94"/>
<comment type="caution">
    <text evidence="4">The sequence shown here is derived from an EMBL/GenBank/DDBJ whole genome shotgun (WGS) entry which is preliminary data.</text>
</comment>
<keyword evidence="5" id="KW-1185">Reference proteome</keyword>
<evidence type="ECO:0000313" key="5">
    <source>
        <dbReference type="Proteomes" id="UP000284706"/>
    </source>
</evidence>
<dbReference type="InterPro" id="IPR045010">
    <property type="entry name" value="MDR_fam"/>
</dbReference>
<dbReference type="OrthoDB" id="809632at2759"/>
<name>A0A409VK94_9AGAR</name>
<dbReference type="Proteomes" id="UP000284706">
    <property type="component" value="Unassembled WGS sequence"/>
</dbReference>
<feature type="domain" description="Oxidoreductase N-terminal" evidence="3">
    <location>
        <begin position="10"/>
        <end position="105"/>
    </location>
</feature>
<dbReference type="Pfam" id="PF00107">
    <property type="entry name" value="ADH_zinc_N"/>
    <property type="match status" value="1"/>
</dbReference>
<dbReference type="InterPro" id="IPR011032">
    <property type="entry name" value="GroES-like_sf"/>
</dbReference>
<dbReference type="Gene3D" id="3.90.180.10">
    <property type="entry name" value="Medium-chain alcohol dehydrogenases, catalytic domain"/>
    <property type="match status" value="1"/>
</dbReference>
<dbReference type="FunCoup" id="A0A409VK94">
    <property type="interactions" value="65"/>
</dbReference>
<protein>
    <recommendedName>
        <fullName evidence="6">Enoyl reductase (ER) domain-containing protein</fullName>
    </recommendedName>
</protein>
<feature type="domain" description="Alcohol dehydrogenase-like C-terminal" evidence="2">
    <location>
        <begin position="187"/>
        <end position="315"/>
    </location>
</feature>